<reference evidence="3" key="1">
    <citation type="submission" date="2021-01" db="EMBL/GenBank/DDBJ databases">
        <authorList>
            <consortium name="Genoscope - CEA"/>
            <person name="William W."/>
        </authorList>
    </citation>
    <scope>NUCLEOTIDE SEQUENCE</scope>
</reference>
<dbReference type="InterPro" id="IPR018618">
    <property type="entry name" value="GID4/10-like"/>
</dbReference>
<organism evidence="3">
    <name type="scientific">Brassica napus</name>
    <name type="common">Rape</name>
    <dbReference type="NCBI Taxonomy" id="3708"/>
    <lineage>
        <taxon>Eukaryota</taxon>
        <taxon>Viridiplantae</taxon>
        <taxon>Streptophyta</taxon>
        <taxon>Embryophyta</taxon>
        <taxon>Tracheophyta</taxon>
        <taxon>Spermatophyta</taxon>
        <taxon>Magnoliopsida</taxon>
        <taxon>eudicotyledons</taxon>
        <taxon>Gunneridae</taxon>
        <taxon>Pentapetalae</taxon>
        <taxon>rosids</taxon>
        <taxon>malvids</taxon>
        <taxon>Brassicales</taxon>
        <taxon>Brassicaceae</taxon>
        <taxon>Brassiceae</taxon>
        <taxon>Brassica</taxon>
    </lineage>
</organism>
<evidence type="ECO:0000313" key="3">
    <source>
        <dbReference type="EMBL" id="CAF2294322.1"/>
    </source>
</evidence>
<proteinExistence type="inferred from homology"/>
<dbReference type="EMBL" id="HG994358">
    <property type="protein sequence ID" value="CAF2294322.1"/>
    <property type="molecule type" value="Genomic_DNA"/>
</dbReference>
<sequence length="400" mass="45157">DLDYVRTRSDDDDDDDRGKKMPVRVVESNAAPQVSGNDPGNRSPLPPSSLLAAGQAFSGTQNVSNQQKEEAWRVNVQIQGVDLEHGYLCGTMEALNVPMADTPVITFWEGEIVDGKNYTFYTGKWEATREDDMRHWSKFPSFAPLQGQVESDGGRQLDLSNYPYIFMRWKEQYFVNVGTDCGLTIAGFYYVCFSCSDGSISGFYYDPNSSPFQKLELKTVNEGNFHHMISNKNLLKMEAVEVSKKRKFQTDQSELSLLPLSKHACFDNAACSDNTNARSELDSECSVSCLNSTSMECENEIEMKEESSGSCSEDKMISFESHLDFIYGSQNLEDFSDKDIENIIYLDDEEEQDEANGCSIDAKYVLSSGRWTVDQDSPQHVINKPTIDQEFEQYFSTLML</sequence>
<dbReference type="Proteomes" id="UP001295469">
    <property type="component" value="Chromosome A04"/>
</dbReference>
<dbReference type="Pfam" id="PF09783">
    <property type="entry name" value="Vac_ImportDeg"/>
    <property type="match status" value="1"/>
</dbReference>
<comment type="similarity">
    <text evidence="1">Belongs to the GID4/VID24 family.</text>
</comment>
<name>A0A817AWJ6_BRANA</name>
<feature type="compositionally biased region" description="Polar residues" evidence="2">
    <location>
        <begin position="30"/>
        <end position="40"/>
    </location>
</feature>
<dbReference type="PANTHER" id="PTHR14534:SF3">
    <property type="entry name" value="GID COMPLEX SUBUNIT 4 HOMOLOG"/>
    <property type="match status" value="1"/>
</dbReference>
<feature type="non-terminal residue" evidence="3">
    <location>
        <position position="400"/>
    </location>
</feature>
<feature type="region of interest" description="Disordered" evidence="2">
    <location>
        <begin position="1"/>
        <end position="48"/>
    </location>
</feature>
<evidence type="ECO:0000256" key="1">
    <source>
        <dbReference type="ARBA" id="ARBA00061469"/>
    </source>
</evidence>
<gene>
    <name evidence="3" type="ORF">DARMORV10_A04P28870.1</name>
</gene>
<dbReference type="AlphaFoldDB" id="A0A817AWJ6"/>
<dbReference type="PANTHER" id="PTHR14534">
    <property type="entry name" value="VACUOLAR IMPORT AND DEGRADATION PROTEIN 24"/>
    <property type="match status" value="1"/>
</dbReference>
<accession>A0A817AWJ6</accession>
<evidence type="ECO:0000256" key="2">
    <source>
        <dbReference type="SAM" id="MobiDB-lite"/>
    </source>
</evidence>
<protein>
    <submittedName>
        <fullName evidence="3">(rape) hypothetical protein</fullName>
    </submittedName>
</protein>